<feature type="transmembrane region" description="Helical" evidence="1">
    <location>
        <begin position="71"/>
        <end position="90"/>
    </location>
</feature>
<sequence length="292" mass="28544">MLTAVLLALAAACAFAVSTVVQHRTATDTAAAGGRWLVRLVRRPAWLAGEAAGVVGVLLHVGALRSGPVVLVQPLLAGGLVLSLALGAWLDRGRPGRPGLGPWLGAVAVAVGLTTFLLTARPTAGTATAPQLGLAGVTVAALALGGLAALWARRPTRRHRPLVLGAAAGTSFAVTGLLLKQVVGLPLLSWAAAGTAVELAALAVVGTALAQAAFAAGPLVQSLPVLSVLEPGVAVLLAGPLFGEALLAGTAARLGQLAGALLLGAGLVVVARGSAPGPPAPSWSEAPVAVAA</sequence>
<evidence type="ECO:0008006" key="5">
    <source>
        <dbReference type="Google" id="ProtNLM"/>
    </source>
</evidence>
<protein>
    <recommendedName>
        <fullName evidence="5">Magnesium transporter NIPA</fullName>
    </recommendedName>
</protein>
<feature type="transmembrane region" description="Helical" evidence="1">
    <location>
        <begin position="199"/>
        <end position="220"/>
    </location>
</feature>
<proteinExistence type="predicted"/>
<comment type="caution">
    <text evidence="3">The sequence shown here is derived from an EMBL/GenBank/DDBJ whole genome shotgun (WGS) entry which is preliminary data.</text>
</comment>
<gene>
    <name evidence="3" type="ORF">GGQ55_004560</name>
</gene>
<keyword evidence="1" id="KW-0472">Membrane</keyword>
<dbReference type="EMBL" id="JACBZT010000001">
    <property type="protein sequence ID" value="NYJ08282.1"/>
    <property type="molecule type" value="Genomic_DNA"/>
</dbReference>
<keyword evidence="4" id="KW-1185">Reference proteome</keyword>
<evidence type="ECO:0000256" key="1">
    <source>
        <dbReference type="SAM" id="Phobius"/>
    </source>
</evidence>
<keyword evidence="2" id="KW-0732">Signal</keyword>
<organism evidence="3 4">
    <name type="scientific">Petropleomorpha daqingensis</name>
    <dbReference type="NCBI Taxonomy" id="2026353"/>
    <lineage>
        <taxon>Bacteria</taxon>
        <taxon>Bacillati</taxon>
        <taxon>Actinomycetota</taxon>
        <taxon>Actinomycetes</taxon>
        <taxon>Geodermatophilales</taxon>
        <taxon>Geodermatophilaceae</taxon>
        <taxon>Petropleomorpha</taxon>
    </lineage>
</organism>
<name>A0A853CP49_9ACTN</name>
<dbReference type="PANTHER" id="PTHR40761:SF1">
    <property type="entry name" value="CONSERVED INTEGRAL MEMBRANE ALANINE VALINE AND LEUCINE RICH PROTEIN-RELATED"/>
    <property type="match status" value="1"/>
</dbReference>
<keyword evidence="1" id="KW-1133">Transmembrane helix</keyword>
<dbReference type="RefSeq" id="WP_179720744.1">
    <property type="nucleotide sequence ID" value="NZ_JACBZT010000001.1"/>
</dbReference>
<evidence type="ECO:0000313" key="3">
    <source>
        <dbReference type="EMBL" id="NYJ08282.1"/>
    </source>
</evidence>
<dbReference type="Proteomes" id="UP000541969">
    <property type="component" value="Unassembled WGS sequence"/>
</dbReference>
<evidence type="ECO:0000313" key="4">
    <source>
        <dbReference type="Proteomes" id="UP000541969"/>
    </source>
</evidence>
<feature type="transmembrane region" description="Helical" evidence="1">
    <location>
        <begin position="102"/>
        <end position="120"/>
    </location>
</feature>
<reference evidence="3 4" key="1">
    <citation type="submission" date="2020-07" db="EMBL/GenBank/DDBJ databases">
        <title>Sequencing the genomes of 1000 actinobacteria strains.</title>
        <authorList>
            <person name="Klenk H.-P."/>
        </authorList>
    </citation>
    <scope>NUCLEOTIDE SEQUENCE [LARGE SCALE GENOMIC DNA]</scope>
    <source>
        <strain evidence="3 4">DSM 104001</strain>
    </source>
</reference>
<accession>A0A853CP49</accession>
<feature type="chain" id="PRO_5039571276" description="Magnesium transporter NIPA" evidence="2">
    <location>
        <begin position="17"/>
        <end position="292"/>
    </location>
</feature>
<feature type="transmembrane region" description="Helical" evidence="1">
    <location>
        <begin position="257"/>
        <end position="275"/>
    </location>
</feature>
<evidence type="ECO:0000256" key="2">
    <source>
        <dbReference type="SAM" id="SignalP"/>
    </source>
</evidence>
<keyword evidence="1" id="KW-0812">Transmembrane</keyword>
<dbReference type="PANTHER" id="PTHR40761">
    <property type="entry name" value="CONSERVED INTEGRAL MEMBRANE ALANINE VALINE AND LEUCINE RICH PROTEIN-RELATED"/>
    <property type="match status" value="1"/>
</dbReference>
<feature type="signal peptide" evidence="2">
    <location>
        <begin position="1"/>
        <end position="16"/>
    </location>
</feature>
<dbReference type="NCBIfam" id="NF038012">
    <property type="entry name" value="DMT_1"/>
    <property type="match status" value="1"/>
</dbReference>
<feature type="transmembrane region" description="Helical" evidence="1">
    <location>
        <begin position="232"/>
        <end position="251"/>
    </location>
</feature>
<dbReference type="AlphaFoldDB" id="A0A853CP49"/>
<feature type="transmembrane region" description="Helical" evidence="1">
    <location>
        <begin position="132"/>
        <end position="150"/>
    </location>
</feature>